<protein>
    <submittedName>
        <fullName evidence="1">Uncharacterized protein</fullName>
    </submittedName>
</protein>
<gene>
    <name evidence="1" type="ORF">A5636_11285</name>
</gene>
<dbReference type="Proteomes" id="UP000093629">
    <property type="component" value="Unassembled WGS sequence"/>
</dbReference>
<dbReference type="EMBL" id="LZLQ01000124">
    <property type="protein sequence ID" value="OBK12592.1"/>
    <property type="molecule type" value="Genomic_DNA"/>
</dbReference>
<keyword evidence="2" id="KW-1185">Reference proteome</keyword>
<evidence type="ECO:0000313" key="1">
    <source>
        <dbReference type="EMBL" id="OBK12592.1"/>
    </source>
</evidence>
<sequence length="99" mass="10876">MISEQRDYYEFKAMQHLIPLAPDGFPVPHDLSGAELGALGIKMLKVDTILARRGSLSAEEIKLRTLCDATCRWLAAFDAGNRDPAIAEARFKALAEAES</sequence>
<dbReference type="AlphaFoldDB" id="A0A1A3MWQ4"/>
<comment type="caution">
    <text evidence="1">The sequence shown here is derived from an EMBL/GenBank/DDBJ whole genome shotgun (WGS) entry which is preliminary data.</text>
</comment>
<evidence type="ECO:0000313" key="2">
    <source>
        <dbReference type="Proteomes" id="UP000093629"/>
    </source>
</evidence>
<name>A0A1A3MWQ4_MYCAS</name>
<proteinExistence type="predicted"/>
<organism evidence="1 2">
    <name type="scientific">Mycobacterium asiaticum</name>
    <dbReference type="NCBI Taxonomy" id="1790"/>
    <lineage>
        <taxon>Bacteria</taxon>
        <taxon>Bacillati</taxon>
        <taxon>Actinomycetota</taxon>
        <taxon>Actinomycetes</taxon>
        <taxon>Mycobacteriales</taxon>
        <taxon>Mycobacteriaceae</taxon>
        <taxon>Mycobacterium</taxon>
    </lineage>
</organism>
<dbReference type="RefSeq" id="WP_065160296.1">
    <property type="nucleotide sequence ID" value="NZ_LZLQ01000124.1"/>
</dbReference>
<accession>A0A1A3MWQ4</accession>
<reference evidence="1 2" key="1">
    <citation type="submission" date="2016-06" db="EMBL/GenBank/DDBJ databases">
        <authorList>
            <person name="Kjaerup R.B."/>
            <person name="Dalgaard T.S."/>
            <person name="Juul-Madsen H.R."/>
        </authorList>
    </citation>
    <scope>NUCLEOTIDE SEQUENCE [LARGE SCALE GENOMIC DNA]</scope>
    <source>
        <strain evidence="1 2">1245139.5</strain>
    </source>
</reference>